<reference evidence="2" key="1">
    <citation type="submission" date="2022-08" db="EMBL/GenBank/DDBJ databases">
        <title>Genomic Encyclopedia of Type Strains, Phase V (KMG-V): Genome sequencing to study the core and pangenomes of soil and plant-associated prokaryotes.</title>
        <authorList>
            <person name="Whitman W."/>
        </authorList>
    </citation>
    <scope>NUCLEOTIDE SEQUENCE</scope>
    <source>
        <strain evidence="2">SP3049</strain>
    </source>
</reference>
<sequence>MTVDEQIVRTLHKAREPLGPKEIAQRTGEDHGYVRKRVRELDKKGEIQGLSGGKYQVREERPSTAAVEILSEGLTPRTMGMISGTEANGDRQGVGGETEPVRTSSAHDVIEVDGRFLEGLAGGHEKMVSEMREGGIRMRNELDAGGKDWVVARVEGHSGDPIIPSGTWILGIRSEEVKEEGYHLLYRDQGLDASAKRNRRKYEAGYLFPWSEKKSRGFIEETGTGRENRIWVQTEGGRYRLKASPRVGTETVIIGAIVGALTNPNALERVGRPKE</sequence>
<gene>
    <name evidence="2" type="ORF">GGP61_001477</name>
</gene>
<name>A0A9X2TJJ8_9BACT</name>
<feature type="region of interest" description="Disordered" evidence="1">
    <location>
        <begin position="78"/>
        <end position="104"/>
    </location>
</feature>
<dbReference type="AlphaFoldDB" id="A0A9X2TJJ8"/>
<evidence type="ECO:0000313" key="3">
    <source>
        <dbReference type="Proteomes" id="UP001155057"/>
    </source>
</evidence>
<proteinExistence type="predicted"/>
<dbReference type="Gene3D" id="1.10.10.10">
    <property type="entry name" value="Winged helix-like DNA-binding domain superfamily/Winged helix DNA-binding domain"/>
    <property type="match status" value="1"/>
</dbReference>
<evidence type="ECO:0000256" key="1">
    <source>
        <dbReference type="SAM" id="MobiDB-lite"/>
    </source>
</evidence>
<dbReference type="Proteomes" id="UP001155057">
    <property type="component" value="Unassembled WGS sequence"/>
</dbReference>
<evidence type="ECO:0000313" key="2">
    <source>
        <dbReference type="EMBL" id="MCS3709873.1"/>
    </source>
</evidence>
<dbReference type="EMBL" id="JANUAE010000004">
    <property type="protein sequence ID" value="MCS3709873.1"/>
    <property type="molecule type" value="Genomic_DNA"/>
</dbReference>
<organism evidence="2 3">
    <name type="scientific">Salinibacter ruber</name>
    <dbReference type="NCBI Taxonomy" id="146919"/>
    <lineage>
        <taxon>Bacteria</taxon>
        <taxon>Pseudomonadati</taxon>
        <taxon>Rhodothermota</taxon>
        <taxon>Rhodothermia</taxon>
        <taxon>Rhodothermales</taxon>
        <taxon>Salinibacteraceae</taxon>
        <taxon>Salinibacter</taxon>
    </lineage>
</organism>
<dbReference type="InterPro" id="IPR036388">
    <property type="entry name" value="WH-like_DNA-bd_sf"/>
</dbReference>
<comment type="caution">
    <text evidence="2">The sequence shown here is derived from an EMBL/GenBank/DDBJ whole genome shotgun (WGS) entry which is preliminary data.</text>
</comment>
<protein>
    <submittedName>
        <fullName evidence="2">Uncharacterized protein</fullName>
    </submittedName>
</protein>
<dbReference type="RefSeq" id="WP_259123811.1">
    <property type="nucleotide sequence ID" value="NZ_JANTZO010000005.1"/>
</dbReference>
<accession>A0A9X2TJJ8</accession>